<dbReference type="InterPro" id="IPR029151">
    <property type="entry name" value="Sensor-like_sf"/>
</dbReference>
<comment type="caution">
    <text evidence="13">The sequence shown here is derived from an EMBL/GenBank/DDBJ whole genome shotgun (WGS) entry which is preliminary data.</text>
</comment>
<evidence type="ECO:0000256" key="6">
    <source>
        <dbReference type="ARBA" id="ARBA00022679"/>
    </source>
</evidence>
<accession>A0ABT7NFP8</accession>
<gene>
    <name evidence="13" type="primary">creC</name>
    <name evidence="13" type="ORF">QTH91_19815</name>
</gene>
<dbReference type="InterPro" id="IPR036097">
    <property type="entry name" value="HisK_dim/P_sf"/>
</dbReference>
<dbReference type="CDD" id="cd00082">
    <property type="entry name" value="HisKA"/>
    <property type="match status" value="1"/>
</dbReference>
<evidence type="ECO:0000256" key="3">
    <source>
        <dbReference type="ARBA" id="ARBA00012438"/>
    </source>
</evidence>
<evidence type="ECO:0000256" key="7">
    <source>
        <dbReference type="ARBA" id="ARBA00022692"/>
    </source>
</evidence>
<evidence type="ECO:0000256" key="8">
    <source>
        <dbReference type="ARBA" id="ARBA00022777"/>
    </source>
</evidence>
<evidence type="ECO:0000256" key="11">
    <source>
        <dbReference type="SAM" id="Phobius"/>
    </source>
</evidence>
<dbReference type="SMART" id="SM00387">
    <property type="entry name" value="HATPase_c"/>
    <property type="match status" value="1"/>
</dbReference>
<dbReference type="Gene3D" id="3.30.565.10">
    <property type="entry name" value="Histidine kinase-like ATPase, C-terminal domain"/>
    <property type="match status" value="1"/>
</dbReference>
<dbReference type="Gene3D" id="1.10.287.130">
    <property type="match status" value="1"/>
</dbReference>
<dbReference type="InterPro" id="IPR003594">
    <property type="entry name" value="HATPase_dom"/>
</dbReference>
<organism evidence="13 14">
    <name type="scientific">Variovorax dokdonensis</name>
    <dbReference type="NCBI Taxonomy" id="344883"/>
    <lineage>
        <taxon>Bacteria</taxon>
        <taxon>Pseudomonadati</taxon>
        <taxon>Pseudomonadota</taxon>
        <taxon>Betaproteobacteria</taxon>
        <taxon>Burkholderiales</taxon>
        <taxon>Comamonadaceae</taxon>
        <taxon>Variovorax</taxon>
    </lineage>
</organism>
<dbReference type="SUPFAM" id="SSF55874">
    <property type="entry name" value="ATPase domain of HSP90 chaperone/DNA topoisomerase II/histidine kinase"/>
    <property type="match status" value="1"/>
</dbReference>
<evidence type="ECO:0000259" key="12">
    <source>
        <dbReference type="PROSITE" id="PS50109"/>
    </source>
</evidence>
<name>A0ABT7NFP8_9BURK</name>
<dbReference type="SUPFAM" id="SSF103190">
    <property type="entry name" value="Sensory domain-like"/>
    <property type="match status" value="1"/>
</dbReference>
<dbReference type="EC" id="2.7.13.3" evidence="3"/>
<feature type="domain" description="Histidine kinase" evidence="12">
    <location>
        <begin position="272"/>
        <end position="487"/>
    </location>
</feature>
<dbReference type="InterPro" id="IPR005467">
    <property type="entry name" value="His_kinase_dom"/>
</dbReference>
<keyword evidence="6 13" id="KW-0808">Transferase</keyword>
<comment type="subcellular location">
    <subcellularLocation>
        <location evidence="2">Cell membrane</location>
        <topology evidence="2">Multi-pass membrane protein</topology>
    </subcellularLocation>
</comment>
<evidence type="ECO:0000313" key="14">
    <source>
        <dbReference type="Proteomes" id="UP001174908"/>
    </source>
</evidence>
<keyword evidence="7 11" id="KW-0812">Transmembrane</keyword>
<dbReference type="Gene3D" id="3.30.450.20">
    <property type="entry name" value="PAS domain"/>
    <property type="match status" value="1"/>
</dbReference>
<sequence length="489" mass="54159">MPRPSARSGALSQRTRIFIGILLIYFAGIGVLLYRVVSDIDPRYRESAEESLVEVSQLMASLVEQDVIAGAIHTSRLESLFRSAYAREFSAQIYSLHKTRVELRMYVVDRNGRVIFDSTGRDTGADYSRWADVRRGLAGQYGARTTRDIPTDPHTSVMYVAAPVRWGDEIVGSVSVGKPVQSFGQFVQDARARTLAVGVGSAIALLLLALIVSVWLVRPFGLMSDYWRWMRRQREFNLGRMTRRAVDTLRGGLREIRDSLAGRSYVADYVQTFTHEIKSPLSAIRGAAELLQEPGMNEAERAHFLANISNETQRIQDIVDRMMQLTALETQRALDRSEMVALGPLLNEVAAASQGAASQRQIRLHVAIDSNARVEGDPFLLRQALTNLVDNAIDFSPSDAEVALALHVGPREARITVRDHGPGIPDYARDQVFEKFYSLARPHNSRRSTGLGLAFVKEIATLHRGRIELANAPRGGAIATLTLPLLAPG</sequence>
<dbReference type="Pfam" id="PF00512">
    <property type="entry name" value="HisKA"/>
    <property type="match status" value="1"/>
</dbReference>
<dbReference type="PROSITE" id="PS50109">
    <property type="entry name" value="HIS_KIN"/>
    <property type="match status" value="1"/>
</dbReference>
<dbReference type="PANTHER" id="PTHR45436:SF10">
    <property type="entry name" value="HISTIDINE KINASE"/>
    <property type="match status" value="1"/>
</dbReference>
<dbReference type="InterPro" id="IPR050428">
    <property type="entry name" value="TCS_sensor_his_kinase"/>
</dbReference>
<dbReference type="InterPro" id="IPR003661">
    <property type="entry name" value="HisK_dim/P_dom"/>
</dbReference>
<dbReference type="PRINTS" id="PR00344">
    <property type="entry name" value="BCTRLSENSOR"/>
</dbReference>
<dbReference type="CDD" id="cd16945">
    <property type="entry name" value="HATPase_CreC-like"/>
    <property type="match status" value="1"/>
</dbReference>
<keyword evidence="9 11" id="KW-1133">Transmembrane helix</keyword>
<evidence type="ECO:0000256" key="4">
    <source>
        <dbReference type="ARBA" id="ARBA00022475"/>
    </source>
</evidence>
<reference evidence="13" key="1">
    <citation type="submission" date="2023-06" db="EMBL/GenBank/DDBJ databases">
        <authorList>
            <person name="Jiang Y."/>
            <person name="Liu Q."/>
        </authorList>
    </citation>
    <scope>NUCLEOTIDE SEQUENCE</scope>
    <source>
        <strain evidence="13">CGMCC 1.12089</strain>
    </source>
</reference>
<keyword evidence="10 11" id="KW-0472">Membrane</keyword>
<proteinExistence type="predicted"/>
<evidence type="ECO:0000313" key="13">
    <source>
        <dbReference type="EMBL" id="MDM0046748.1"/>
    </source>
</evidence>
<keyword evidence="5" id="KW-0597">Phosphoprotein</keyword>
<evidence type="ECO:0000256" key="10">
    <source>
        <dbReference type="ARBA" id="ARBA00023136"/>
    </source>
</evidence>
<dbReference type="PANTHER" id="PTHR45436">
    <property type="entry name" value="SENSOR HISTIDINE KINASE YKOH"/>
    <property type="match status" value="1"/>
</dbReference>
<dbReference type="NCBIfam" id="NF008312">
    <property type="entry name" value="PRK11100.1"/>
    <property type="match status" value="1"/>
</dbReference>
<dbReference type="GO" id="GO:0004673">
    <property type="term" value="F:protein histidine kinase activity"/>
    <property type="evidence" value="ECO:0007669"/>
    <property type="project" value="UniProtKB-EC"/>
</dbReference>
<dbReference type="SMART" id="SM00388">
    <property type="entry name" value="HisKA"/>
    <property type="match status" value="1"/>
</dbReference>
<dbReference type="SUPFAM" id="SSF47384">
    <property type="entry name" value="Homodimeric domain of signal transducing histidine kinase"/>
    <property type="match status" value="1"/>
</dbReference>
<evidence type="ECO:0000256" key="2">
    <source>
        <dbReference type="ARBA" id="ARBA00004651"/>
    </source>
</evidence>
<evidence type="ECO:0000256" key="5">
    <source>
        <dbReference type="ARBA" id="ARBA00022553"/>
    </source>
</evidence>
<dbReference type="InterPro" id="IPR036890">
    <property type="entry name" value="HATPase_C_sf"/>
</dbReference>
<feature type="transmembrane region" description="Helical" evidence="11">
    <location>
        <begin position="195"/>
        <end position="217"/>
    </location>
</feature>
<keyword evidence="4" id="KW-1003">Cell membrane</keyword>
<keyword evidence="14" id="KW-1185">Reference proteome</keyword>
<dbReference type="InterPro" id="IPR004358">
    <property type="entry name" value="Sig_transdc_His_kin-like_C"/>
</dbReference>
<dbReference type="Proteomes" id="UP001174908">
    <property type="component" value="Unassembled WGS sequence"/>
</dbReference>
<dbReference type="Pfam" id="PF02518">
    <property type="entry name" value="HATPase_c"/>
    <property type="match status" value="1"/>
</dbReference>
<protein>
    <recommendedName>
        <fullName evidence="3">histidine kinase</fullName>
        <ecNumber evidence="3">2.7.13.3</ecNumber>
    </recommendedName>
</protein>
<keyword evidence="8 13" id="KW-0418">Kinase</keyword>
<comment type="catalytic activity">
    <reaction evidence="1">
        <text>ATP + protein L-histidine = ADP + protein N-phospho-L-histidine.</text>
        <dbReference type="EC" id="2.7.13.3"/>
    </reaction>
</comment>
<dbReference type="EMBL" id="JASZYV010000004">
    <property type="protein sequence ID" value="MDM0046748.1"/>
    <property type="molecule type" value="Genomic_DNA"/>
</dbReference>
<dbReference type="RefSeq" id="WP_286661861.1">
    <property type="nucleotide sequence ID" value="NZ_JASZYV010000004.1"/>
</dbReference>
<evidence type="ECO:0000256" key="9">
    <source>
        <dbReference type="ARBA" id="ARBA00022989"/>
    </source>
</evidence>
<evidence type="ECO:0000256" key="1">
    <source>
        <dbReference type="ARBA" id="ARBA00000085"/>
    </source>
</evidence>
<feature type="transmembrane region" description="Helical" evidence="11">
    <location>
        <begin position="17"/>
        <end position="37"/>
    </location>
</feature>